<dbReference type="Proteomes" id="UP000316759">
    <property type="component" value="Unassembled WGS sequence"/>
</dbReference>
<reference evidence="9 10" key="1">
    <citation type="submission" date="2019-04" db="EMBL/GenBank/DDBJ databases">
        <title>Annotation for the trematode Fasciola gigantica.</title>
        <authorList>
            <person name="Choi Y.-J."/>
        </authorList>
    </citation>
    <scope>NUCLEOTIDE SEQUENCE [LARGE SCALE GENOMIC DNA]</scope>
    <source>
        <strain evidence="9">Uganda_cow_1</strain>
    </source>
</reference>
<name>A0A504YYW2_FASGI</name>
<dbReference type="Gene3D" id="1.10.357.30">
    <property type="entry name" value="Exocyst complex subunit Sec15 C-terminal domain, N-terminal subdomain"/>
    <property type="match status" value="1"/>
</dbReference>
<feature type="compositionally biased region" description="Polar residues" evidence="6">
    <location>
        <begin position="256"/>
        <end position="283"/>
    </location>
</feature>
<evidence type="ECO:0000256" key="6">
    <source>
        <dbReference type="SAM" id="MobiDB-lite"/>
    </source>
</evidence>
<dbReference type="GO" id="GO:0006893">
    <property type="term" value="P:Golgi to plasma membrane transport"/>
    <property type="evidence" value="ECO:0007669"/>
    <property type="project" value="TreeGrafter"/>
</dbReference>
<keyword evidence="2 5" id="KW-0813">Transport</keyword>
<organism evidence="9 10">
    <name type="scientific">Fasciola gigantica</name>
    <name type="common">Giant liver fluke</name>
    <dbReference type="NCBI Taxonomy" id="46835"/>
    <lineage>
        <taxon>Eukaryota</taxon>
        <taxon>Metazoa</taxon>
        <taxon>Spiralia</taxon>
        <taxon>Lophotrochozoa</taxon>
        <taxon>Platyhelminthes</taxon>
        <taxon>Trematoda</taxon>
        <taxon>Digenea</taxon>
        <taxon>Plagiorchiida</taxon>
        <taxon>Echinostomata</taxon>
        <taxon>Echinostomatoidea</taxon>
        <taxon>Fasciolidae</taxon>
        <taxon>Fasciola</taxon>
    </lineage>
</organism>
<dbReference type="Pfam" id="PF20651">
    <property type="entry name" value="EXOC6_Sec15_N"/>
    <property type="match status" value="1"/>
</dbReference>
<dbReference type="OrthoDB" id="10267033at2759"/>
<dbReference type="PANTHER" id="PTHR12702">
    <property type="entry name" value="SEC15"/>
    <property type="match status" value="1"/>
</dbReference>
<dbReference type="InterPro" id="IPR048359">
    <property type="entry name" value="EXOC6_Sec15_N"/>
</dbReference>
<proteinExistence type="inferred from homology"/>
<gene>
    <name evidence="9" type="ORF">FGIG_00901</name>
</gene>
<comment type="caution">
    <text evidence="9">The sequence shown here is derived from an EMBL/GenBank/DDBJ whole genome shotgun (WGS) entry which is preliminary data.</text>
</comment>
<keyword evidence="10" id="KW-1185">Reference proteome</keyword>
<dbReference type="GO" id="GO:0000145">
    <property type="term" value="C:exocyst"/>
    <property type="evidence" value="ECO:0007669"/>
    <property type="project" value="UniProtKB-UniRule"/>
</dbReference>
<dbReference type="Pfam" id="PF04091">
    <property type="entry name" value="Sec15_C"/>
    <property type="match status" value="1"/>
</dbReference>
<evidence type="ECO:0000313" key="9">
    <source>
        <dbReference type="EMBL" id="TPP62660.1"/>
    </source>
</evidence>
<comment type="similarity">
    <text evidence="1 5">Belongs to the SEC15 family.</text>
</comment>
<dbReference type="InterPro" id="IPR042044">
    <property type="entry name" value="EXOC6PINT-1/Sec15/Tip20_C_dom2"/>
</dbReference>
<dbReference type="GO" id="GO:0090522">
    <property type="term" value="P:vesicle tethering involved in exocytosis"/>
    <property type="evidence" value="ECO:0007669"/>
    <property type="project" value="UniProtKB-UniRule"/>
</dbReference>
<dbReference type="PIRSF" id="PIRSF025007">
    <property type="entry name" value="Sec15"/>
    <property type="match status" value="1"/>
</dbReference>
<dbReference type="InterPro" id="IPR042045">
    <property type="entry name" value="EXOC6/Sec15_C_dom1"/>
</dbReference>
<dbReference type="EMBL" id="SUNJ01006562">
    <property type="protein sequence ID" value="TPP62660.1"/>
    <property type="molecule type" value="Genomic_DNA"/>
</dbReference>
<dbReference type="InterPro" id="IPR007225">
    <property type="entry name" value="EXOC6/Sec15"/>
</dbReference>
<feature type="region of interest" description="Disordered" evidence="6">
    <location>
        <begin position="256"/>
        <end position="287"/>
    </location>
</feature>
<dbReference type="Gene3D" id="1.20.58.670">
    <property type="entry name" value="Dsl1p vesicle tethering complex, Tip20p subunit, domain D"/>
    <property type="match status" value="1"/>
</dbReference>
<dbReference type="AlphaFoldDB" id="A0A504YYW2"/>
<evidence type="ECO:0000256" key="1">
    <source>
        <dbReference type="ARBA" id="ARBA00007944"/>
    </source>
</evidence>
<sequence length="903" mass="101576">MSMTDPVPKALDFNVLLSEIESGSSGSIANVIRKLREHEVAAYNAGVGGPTGELVATFIAALDARANERNVEIEKTCAYHYQSFVEATQELLRIQNDAIIMQNNIGALNGKMESAVEQFNTSCTDLANCKLTVEHIDQCIQALQRTLPILDHYSRVEQSIRDGRFYHALRTLEDLEHQHLDEIKPFAFSEIMIRRIPKMRAEIKNSSLAELTDFLERIRKHSVRLGAVAMHETAQATGMDSENLIGPVTAKLSAVTSTVSDGSVPDSSTQTPNTDTSRSSEANGHSPAKLAELDTELDELISVAAGQGDREPRPANKLPPNERNLVRLRTEDLVDFGPVYRCLHIHSVLHERAEFERHYCAQRRKQCQLSLSLTPNQQANLRNYGEFFGSICGFFVVDDYLRHTLPGSSAFYQTYLDELWGSTVERLVEFARSNAGACHSAEDLIRLKDYSILFSRTMLSLGFPTAGLAEMITWIQRRYQRLLAGQWRQKFEKFIHDDSFSPIRIVNKSDLAQFLSLYPPANTAEFASLPFPRQLCYSWMVPRIYKAIQEYVDLCRRFCAHVDLACSELEDTINRATNALFVDCLNVVLTSNVRQSERMLPRLIQFCTNLEELETACGHLDAYLQQIAPSGHEEAFQDQPNGNLVNGNGNSTNETDSVCLSTGANPPRSRLQGASLLKDIRALVESLIYGHLNDCVDEFISLINYSQTNEAADSVSLSNGSAQNNLKPNEHIVDLTNWLSTTFQALANIPPKVAQTACISVCKHIARSLYDLLLSPQVTELSELCIMQISKDLTQCEAFIRTQPVPGLDRNMLSLIFADLRQLLDLFLRDDWSLYFESRNKTTGNPYDRVQPSVAIKLLERVRDTEKKRAGFLSAIRKEERGRRKKLDDVIRQLRELNVAPHP</sequence>
<accession>A0A504YYW2</accession>
<dbReference type="GO" id="GO:0006886">
    <property type="term" value="P:intracellular protein transport"/>
    <property type="evidence" value="ECO:0007669"/>
    <property type="project" value="InterPro"/>
</dbReference>
<evidence type="ECO:0000256" key="4">
    <source>
        <dbReference type="ARBA" id="ARBA00023054"/>
    </source>
</evidence>
<feature type="domain" description="Exocyst complex subunit EXOC6/Sec15 C-terminal" evidence="7">
    <location>
        <begin position="468"/>
        <end position="861"/>
    </location>
</feature>
<dbReference type="STRING" id="46835.A0A504YYW2"/>
<dbReference type="PANTHER" id="PTHR12702:SF0">
    <property type="entry name" value="EXOCYST COMPLEX COMPONENT 6"/>
    <property type="match status" value="1"/>
</dbReference>
<evidence type="ECO:0000313" key="10">
    <source>
        <dbReference type="Proteomes" id="UP000316759"/>
    </source>
</evidence>
<evidence type="ECO:0000256" key="3">
    <source>
        <dbReference type="ARBA" id="ARBA00022483"/>
    </source>
</evidence>
<keyword evidence="4" id="KW-0175">Coiled coil</keyword>
<feature type="domain" description="Exocyst complex component EXOC6/Sec15 N-terminal" evidence="8">
    <location>
        <begin position="62"/>
        <end position="230"/>
    </location>
</feature>
<evidence type="ECO:0000256" key="2">
    <source>
        <dbReference type="ARBA" id="ARBA00022448"/>
    </source>
</evidence>
<dbReference type="GO" id="GO:0016020">
    <property type="term" value="C:membrane"/>
    <property type="evidence" value="ECO:0007669"/>
    <property type="project" value="TreeGrafter"/>
</dbReference>
<comment type="function">
    <text evidence="5">Component of the exocyst complex involved in the docking of exocytic vesicles with fusion sites on the plasma membrane.</text>
</comment>
<evidence type="ECO:0000256" key="5">
    <source>
        <dbReference type="PIRNR" id="PIRNR025007"/>
    </source>
</evidence>
<evidence type="ECO:0000259" key="8">
    <source>
        <dbReference type="Pfam" id="PF20651"/>
    </source>
</evidence>
<keyword evidence="3 5" id="KW-0268">Exocytosis</keyword>
<protein>
    <recommendedName>
        <fullName evidence="5">Exocyst complex component</fullName>
    </recommendedName>
</protein>
<evidence type="ECO:0000259" key="7">
    <source>
        <dbReference type="Pfam" id="PF04091"/>
    </source>
</evidence>
<dbReference type="InterPro" id="IPR046361">
    <property type="entry name" value="EXOC6/Sec15_C"/>
</dbReference>